<reference evidence="1" key="1">
    <citation type="submission" date="2022-08" db="EMBL/GenBank/DDBJ databases">
        <authorList>
            <person name="Gutierrez-Valencia J."/>
        </authorList>
    </citation>
    <scope>NUCLEOTIDE SEQUENCE</scope>
</reference>
<dbReference type="Proteomes" id="UP001154282">
    <property type="component" value="Unassembled WGS sequence"/>
</dbReference>
<sequence length="18" mass="1787">MGRAVCGVNKPDQGGAQV</sequence>
<name>A0AAV0JQC4_9ROSI</name>
<proteinExistence type="predicted"/>
<accession>A0AAV0JQC4</accession>
<dbReference type="AlphaFoldDB" id="A0AAV0JQC4"/>
<comment type="caution">
    <text evidence="1">The sequence shown here is derived from an EMBL/GenBank/DDBJ whole genome shotgun (WGS) entry which is preliminary data.</text>
</comment>
<gene>
    <name evidence="1" type="ORF">LITE_LOCUS15299</name>
</gene>
<organism evidence="1 2">
    <name type="scientific">Linum tenue</name>
    <dbReference type="NCBI Taxonomy" id="586396"/>
    <lineage>
        <taxon>Eukaryota</taxon>
        <taxon>Viridiplantae</taxon>
        <taxon>Streptophyta</taxon>
        <taxon>Embryophyta</taxon>
        <taxon>Tracheophyta</taxon>
        <taxon>Spermatophyta</taxon>
        <taxon>Magnoliopsida</taxon>
        <taxon>eudicotyledons</taxon>
        <taxon>Gunneridae</taxon>
        <taxon>Pentapetalae</taxon>
        <taxon>rosids</taxon>
        <taxon>fabids</taxon>
        <taxon>Malpighiales</taxon>
        <taxon>Linaceae</taxon>
        <taxon>Linum</taxon>
    </lineage>
</organism>
<dbReference type="EMBL" id="CAMGYJ010000005">
    <property type="protein sequence ID" value="CAI0411783.1"/>
    <property type="molecule type" value="Genomic_DNA"/>
</dbReference>
<evidence type="ECO:0000313" key="2">
    <source>
        <dbReference type="Proteomes" id="UP001154282"/>
    </source>
</evidence>
<evidence type="ECO:0000313" key="1">
    <source>
        <dbReference type="EMBL" id="CAI0411783.1"/>
    </source>
</evidence>
<protein>
    <submittedName>
        <fullName evidence="1">Uncharacterized protein</fullName>
    </submittedName>
</protein>
<keyword evidence="2" id="KW-1185">Reference proteome</keyword>